<keyword evidence="6" id="KW-0143">Chaperone</keyword>
<protein>
    <recommendedName>
        <fullName evidence="10">PpiC domain-containing protein</fullName>
    </recommendedName>
</protein>
<dbReference type="GO" id="GO:0005886">
    <property type="term" value="C:plasma membrane"/>
    <property type="evidence" value="ECO:0007669"/>
    <property type="project" value="UniProtKB-SubCell"/>
</dbReference>
<evidence type="ECO:0000256" key="7">
    <source>
        <dbReference type="ARBA" id="ARBA00038408"/>
    </source>
</evidence>
<evidence type="ECO:0000256" key="6">
    <source>
        <dbReference type="ARBA" id="ARBA00023186"/>
    </source>
</evidence>
<dbReference type="AlphaFoldDB" id="A0A3D8IEQ7"/>
<keyword evidence="3 9" id="KW-0812">Transmembrane</keyword>
<evidence type="ECO:0000256" key="1">
    <source>
        <dbReference type="ARBA" id="ARBA00004401"/>
    </source>
</evidence>
<evidence type="ECO:0000256" key="8">
    <source>
        <dbReference type="SAM" id="Coils"/>
    </source>
</evidence>
<name>A0A3D8IEQ7_9HELI</name>
<organism evidence="11 12">
    <name type="scientific">Helicobacter ganmani</name>
    <dbReference type="NCBI Taxonomy" id="60246"/>
    <lineage>
        <taxon>Bacteria</taxon>
        <taxon>Pseudomonadati</taxon>
        <taxon>Campylobacterota</taxon>
        <taxon>Epsilonproteobacteria</taxon>
        <taxon>Campylobacterales</taxon>
        <taxon>Helicobacteraceae</taxon>
        <taxon>Helicobacter</taxon>
    </lineage>
</organism>
<keyword evidence="8" id="KW-0175">Coiled coil</keyword>
<evidence type="ECO:0000256" key="4">
    <source>
        <dbReference type="ARBA" id="ARBA00022989"/>
    </source>
</evidence>
<keyword evidence="12" id="KW-1185">Reference proteome</keyword>
<evidence type="ECO:0000256" key="5">
    <source>
        <dbReference type="ARBA" id="ARBA00023136"/>
    </source>
</evidence>
<dbReference type="GeneID" id="82535144"/>
<keyword evidence="4 9" id="KW-1133">Transmembrane helix</keyword>
<dbReference type="Pfam" id="PF13145">
    <property type="entry name" value="Rotamase_2"/>
    <property type="match status" value="1"/>
</dbReference>
<evidence type="ECO:0000313" key="11">
    <source>
        <dbReference type="EMBL" id="RDU63703.1"/>
    </source>
</evidence>
<dbReference type="InterPro" id="IPR000297">
    <property type="entry name" value="PPIase_PpiC"/>
</dbReference>
<evidence type="ECO:0000256" key="2">
    <source>
        <dbReference type="ARBA" id="ARBA00022475"/>
    </source>
</evidence>
<dbReference type="OrthoDB" id="9788030at2"/>
<evidence type="ECO:0000313" key="12">
    <source>
        <dbReference type="Proteomes" id="UP000256650"/>
    </source>
</evidence>
<dbReference type="PANTHER" id="PTHR47529">
    <property type="entry name" value="PEPTIDYL-PROLYL CIS-TRANS ISOMERASE D"/>
    <property type="match status" value="1"/>
</dbReference>
<dbReference type="InterPro" id="IPR052029">
    <property type="entry name" value="PpiD_chaperone"/>
</dbReference>
<dbReference type="GO" id="GO:0003755">
    <property type="term" value="F:peptidyl-prolyl cis-trans isomerase activity"/>
    <property type="evidence" value="ECO:0007669"/>
    <property type="project" value="InterPro"/>
</dbReference>
<dbReference type="Pfam" id="PF13624">
    <property type="entry name" value="SurA_N_3"/>
    <property type="match status" value="1"/>
</dbReference>
<sequence>MIGWMQKHKKYLIITIWISTIAFVGAGFVGWGSYSFSSTSNAVAVVGDRKISIEKLQREYAKLYNLYNQLFNGDLDNEQAKKIGIEEQALNNLISRALRLNYAYDLGLRISKEEVIDALIAMDTFQNNGQFDNEIYKRLLADNQLRPKDFEEELGESLLLEKLNAILEIPLTPLETEMMGAIYFTEDHVKIHILKQSDITFTPAQEAIKKYWEENQDIYQTERGYEIASILISPDSIGANEENLKKYYEDFKNQFLNANGQLLTFQEAKEQVLEKYKDAQAEKESLKEYIALRKGENSKAEISTLYEGDETYGVEFLDLLSQAKEQSTIKPIKTKKGYLTAKVIKIIPSKPKTYEAAKLDATEDFINFEKAKLLEEKAKSQLANFQGVDVGYLSRESRAVLKGLNEQESQDFISQLFTKTKAKDYIFLQDKIILYEILDQRLKNSDIMAKNLDFLTQNGMQVKSRLVDVAFMEHLLKIYKIVKKI</sequence>
<keyword evidence="2" id="KW-1003">Cell membrane</keyword>
<accession>A0A3D8IEQ7</accession>
<dbReference type="RefSeq" id="WP_115551034.1">
    <property type="nucleotide sequence ID" value="NZ_CAOOIB010000012.1"/>
</dbReference>
<evidence type="ECO:0000256" key="3">
    <source>
        <dbReference type="ARBA" id="ARBA00022692"/>
    </source>
</evidence>
<feature type="coiled-coil region" evidence="8">
    <location>
        <begin position="262"/>
        <end position="289"/>
    </location>
</feature>
<evidence type="ECO:0000256" key="9">
    <source>
        <dbReference type="SAM" id="Phobius"/>
    </source>
</evidence>
<dbReference type="SUPFAM" id="SSF109998">
    <property type="entry name" value="Triger factor/SurA peptide-binding domain-like"/>
    <property type="match status" value="1"/>
</dbReference>
<dbReference type="Proteomes" id="UP000256650">
    <property type="component" value="Unassembled WGS sequence"/>
</dbReference>
<evidence type="ECO:0000259" key="10">
    <source>
        <dbReference type="Pfam" id="PF13145"/>
    </source>
</evidence>
<comment type="subcellular location">
    <subcellularLocation>
        <location evidence="1">Cell membrane</location>
        <topology evidence="1">Single-pass type II membrane protein</topology>
    </subcellularLocation>
</comment>
<reference evidence="11 12" key="1">
    <citation type="submission" date="2018-04" db="EMBL/GenBank/DDBJ databases">
        <title>Novel Campyloabacter and Helicobacter Species and Strains.</title>
        <authorList>
            <person name="Mannion A.J."/>
            <person name="Shen Z."/>
            <person name="Fox J.G."/>
        </authorList>
    </citation>
    <scope>NUCLEOTIDE SEQUENCE [LARGE SCALE GENOMIC DNA]</scope>
    <source>
        <strain evidence="11 12">MIT 99-5101</strain>
    </source>
</reference>
<comment type="caution">
    <text evidence="11">The sequence shown here is derived from an EMBL/GenBank/DDBJ whole genome shotgun (WGS) entry which is preliminary data.</text>
</comment>
<dbReference type="InterPro" id="IPR027304">
    <property type="entry name" value="Trigger_fact/SurA_dom_sf"/>
</dbReference>
<keyword evidence="5 9" id="KW-0472">Membrane</keyword>
<feature type="transmembrane region" description="Helical" evidence="9">
    <location>
        <begin position="12"/>
        <end position="34"/>
    </location>
</feature>
<gene>
    <name evidence="11" type="ORF">CQA43_02445</name>
</gene>
<dbReference type="PANTHER" id="PTHR47529:SF1">
    <property type="entry name" value="PERIPLASMIC CHAPERONE PPID"/>
    <property type="match status" value="1"/>
</dbReference>
<feature type="domain" description="PpiC" evidence="10">
    <location>
        <begin position="241"/>
        <end position="358"/>
    </location>
</feature>
<dbReference type="EMBL" id="NXLS01000002">
    <property type="protein sequence ID" value="RDU63703.1"/>
    <property type="molecule type" value="Genomic_DNA"/>
</dbReference>
<dbReference type="Gene3D" id="1.10.4030.10">
    <property type="entry name" value="Porin chaperone SurA, peptide-binding domain"/>
    <property type="match status" value="1"/>
</dbReference>
<comment type="similarity">
    <text evidence="7">Belongs to the PpiD chaperone family.</text>
</comment>
<proteinExistence type="inferred from homology"/>